<dbReference type="EMBL" id="LR003311">
    <property type="protein sequence ID" value="SVE72930.1"/>
    <property type="molecule type" value="mRNA"/>
</dbReference>
<proteinExistence type="evidence at transcript level"/>
<evidence type="ECO:0000259" key="9">
    <source>
        <dbReference type="Pfam" id="PF09384"/>
    </source>
</evidence>
<dbReference type="PROSITE" id="PS50294">
    <property type="entry name" value="WD_REPEATS_REGION"/>
    <property type="match status" value="2"/>
</dbReference>
<dbReference type="Pfam" id="PF00400">
    <property type="entry name" value="WD40"/>
    <property type="match status" value="4"/>
</dbReference>
<dbReference type="InterPro" id="IPR015943">
    <property type="entry name" value="WD40/YVTN_repeat-like_dom_sf"/>
</dbReference>
<feature type="domain" description="U3 small nucleolar RNA-associated protein 15 C-terminal" evidence="9">
    <location>
        <begin position="361"/>
        <end position="505"/>
    </location>
</feature>
<dbReference type="SUPFAM" id="SSF50978">
    <property type="entry name" value="WD40 repeat-like"/>
    <property type="match status" value="1"/>
</dbReference>
<dbReference type="InterPro" id="IPR036322">
    <property type="entry name" value="WD40_repeat_dom_sf"/>
</dbReference>
<dbReference type="PROSITE" id="PS50082">
    <property type="entry name" value="WD_REPEATS_2"/>
    <property type="match status" value="2"/>
</dbReference>
<dbReference type="InterPro" id="IPR001680">
    <property type="entry name" value="WD40_rpt"/>
</dbReference>
<evidence type="ECO:0000256" key="3">
    <source>
        <dbReference type="ARBA" id="ARBA00022552"/>
    </source>
</evidence>
<comment type="function">
    <text evidence="7">Ribosome biogenesis factor. Involved in nucleolar processing of pre-18S ribosomal RNA. Required for optimal pre-ribosomal RNA transcription by RNA polymerase I. Part of the small subunit (SSU) processome, first precursor of the small eukaryotic ribosomal subunit. During the assembly of the SSU processome in the nucleolus, many ribosome biogenesis factors, an RNA chaperone and ribosomal proteins associate with the nascent pre-rRNA and work in concert to generate RNA folding, modifications, rearrangements and cleavage as well as targeted degradation of pre-ribosomal RNA by the RNA exosome.</text>
</comment>
<dbReference type="GO" id="GO:0045943">
    <property type="term" value="P:positive regulation of transcription by RNA polymerase I"/>
    <property type="evidence" value="ECO:0007669"/>
    <property type="project" value="TreeGrafter"/>
</dbReference>
<reference evidence="10" key="1">
    <citation type="submission" date="2018-08" db="EMBL/GenBank/DDBJ databases">
        <authorList>
            <person name="Cornetti L."/>
        </authorList>
    </citation>
    <scope>NUCLEOTIDE SEQUENCE</scope>
    <source>
        <strain evidence="10">OM-SAIQ-clone2</strain>
    </source>
</reference>
<sequence>MASFKKTQIRSLPKIGQKVTADTLYWRKLNFPVTVKEFGPIDYIDVMPIEPYFFAVSSAAKVQIYNPITHQVHRHFTRFKEAAYGASFRSDGKLVVAGCDEGHIKLFDIGSKSLLRIFKGHKGPVHRCKFTVDNTHVVSFSDDKSVALWDIPSETEIIKFSEHSDYVRAGCVSSISSDLFLSGSFDHTVKLYDARSPTGSTISVDHGSPVESVLMYPGNSIFVSVGGTELRVWDMLAGGRLLARVSQHHKTITCLQLASDGKRLVTGGLDRHAKIYDVQSYQVVHTLDFPSPVLSLGITPDDFTVVAGMANGLISMQHRQTPAEARALNPKQSLKDRQKSQTAYRFRLNADFRPTLNPATDIEVATKDETCRTSRYDMFLRKFQYSKALDTVLTRYIRKKKPAITVGVMQELIRRDGLKTALAGRDDSSLALILTFLARNINDPSHADILIQVANTLLGETIKVYENSCLTPQSEKLFLQLQEHVNREVEYVKHLMEIEGMLHILLASTTTQTRRSHANIGQGSAVKVMLPSAAAAANATTVYNVG</sequence>
<keyword evidence="3" id="KW-0698">rRNA processing</keyword>
<dbReference type="GO" id="GO:0005730">
    <property type="term" value="C:nucleolus"/>
    <property type="evidence" value="ECO:0007669"/>
    <property type="project" value="UniProtKB-SubCell"/>
</dbReference>
<evidence type="ECO:0000256" key="1">
    <source>
        <dbReference type="ARBA" id="ARBA00004604"/>
    </source>
</evidence>
<evidence type="ECO:0000256" key="5">
    <source>
        <dbReference type="ARBA" id="ARBA00022737"/>
    </source>
</evidence>
<keyword evidence="5" id="KW-0677">Repeat</keyword>
<organism evidence="10">
    <name type="scientific">Ceriodaphnia reticulata</name>
    <dbReference type="NCBI Taxonomy" id="302197"/>
    <lineage>
        <taxon>Eukaryota</taxon>
        <taxon>Metazoa</taxon>
        <taxon>Ecdysozoa</taxon>
        <taxon>Arthropoda</taxon>
        <taxon>Crustacea</taxon>
        <taxon>Branchiopoda</taxon>
        <taxon>Diplostraca</taxon>
        <taxon>Cladocera</taxon>
        <taxon>Anomopoda</taxon>
        <taxon>Daphniidae</taxon>
        <taxon>Ceriodaphnia</taxon>
    </lineage>
</organism>
<protein>
    <recommendedName>
        <fullName evidence="2">U3 small nucleolar RNA-associated protein 15 homolog</fullName>
    </recommendedName>
</protein>
<keyword evidence="6" id="KW-0539">Nucleus</keyword>
<feature type="repeat" description="WD" evidence="8">
    <location>
        <begin position="118"/>
        <end position="159"/>
    </location>
</feature>
<evidence type="ECO:0000313" key="10">
    <source>
        <dbReference type="EMBL" id="SVE72930.1"/>
    </source>
</evidence>
<dbReference type="SMART" id="SM00320">
    <property type="entry name" value="WD40"/>
    <property type="match status" value="6"/>
</dbReference>
<dbReference type="GO" id="GO:0006364">
    <property type="term" value="P:rRNA processing"/>
    <property type="evidence" value="ECO:0007669"/>
    <property type="project" value="UniProtKB-KW"/>
</dbReference>
<dbReference type="PANTHER" id="PTHR19924">
    <property type="entry name" value="UTP15 U3 SMALL NUCLEOLAR RNA-ASSOCIATED PROTEIN 15 FAMILY MEMBER"/>
    <property type="match status" value="1"/>
</dbReference>
<dbReference type="Gene3D" id="2.130.10.10">
    <property type="entry name" value="YVTN repeat-like/Quinoprotein amine dehydrogenase"/>
    <property type="match status" value="2"/>
</dbReference>
<comment type="subcellular location">
    <subcellularLocation>
        <location evidence="1">Nucleus</location>
        <location evidence="1">Nucleolus</location>
    </subcellularLocation>
</comment>
<gene>
    <name evidence="10" type="primary">EOG090X05X9</name>
</gene>
<feature type="repeat" description="WD" evidence="8">
    <location>
        <begin position="245"/>
        <end position="286"/>
    </location>
</feature>
<evidence type="ECO:0000256" key="2">
    <source>
        <dbReference type="ARBA" id="ARBA00018260"/>
    </source>
</evidence>
<evidence type="ECO:0000256" key="7">
    <source>
        <dbReference type="ARBA" id="ARBA00045437"/>
    </source>
</evidence>
<evidence type="ECO:0000256" key="8">
    <source>
        <dbReference type="PROSITE-ProRule" id="PRU00221"/>
    </source>
</evidence>
<evidence type="ECO:0000256" key="4">
    <source>
        <dbReference type="ARBA" id="ARBA00022574"/>
    </source>
</evidence>
<accession>A0A4Y7LU79</accession>
<dbReference type="InterPro" id="IPR018983">
    <property type="entry name" value="U3_snoRNA-assocProt_15_C"/>
</dbReference>
<dbReference type="CDD" id="cd00200">
    <property type="entry name" value="WD40"/>
    <property type="match status" value="1"/>
</dbReference>
<name>A0A4Y7LU79_9CRUS</name>
<dbReference type="FunFam" id="2.130.10.10:FF:000926">
    <property type="entry name" value="U3 small nucleolar RNA-associated protein 15"/>
    <property type="match status" value="1"/>
</dbReference>
<dbReference type="AlphaFoldDB" id="A0A4Y7LU79"/>
<evidence type="ECO:0000256" key="6">
    <source>
        <dbReference type="ARBA" id="ARBA00023242"/>
    </source>
</evidence>
<dbReference type="PANTHER" id="PTHR19924:SF26">
    <property type="entry name" value="U3 SMALL NUCLEOLAR RNA-ASSOCIATED PROTEIN 15 HOMOLOG"/>
    <property type="match status" value="1"/>
</dbReference>
<dbReference type="Pfam" id="PF09384">
    <property type="entry name" value="UTP15_C"/>
    <property type="match status" value="1"/>
</dbReference>
<keyword evidence="4 8" id="KW-0853">WD repeat</keyword>